<evidence type="ECO:0000256" key="2">
    <source>
        <dbReference type="ARBA" id="ARBA00022574"/>
    </source>
</evidence>
<dbReference type="PANTHER" id="PTHR19848">
    <property type="entry name" value="WD40 REPEAT PROTEIN"/>
    <property type="match status" value="1"/>
</dbReference>
<dbReference type="HOGENOM" id="CLU_540651_0_0_7"/>
<feature type="repeat" description="WD" evidence="6">
    <location>
        <begin position="341"/>
        <end position="372"/>
    </location>
</feature>
<evidence type="ECO:0000313" key="8">
    <source>
        <dbReference type="EMBL" id="ADO72905.1"/>
    </source>
</evidence>
<dbReference type="GO" id="GO:0016705">
    <property type="term" value="F:oxidoreductase activity, acting on paired donors, with incorporation or reduction of molecular oxygen"/>
    <property type="evidence" value="ECO:0007669"/>
    <property type="project" value="InterPro"/>
</dbReference>
<dbReference type="STRING" id="378806.STAUR_5133"/>
<accession>E3FIB5</accession>
<evidence type="ECO:0000256" key="3">
    <source>
        <dbReference type="ARBA" id="ARBA00022737"/>
    </source>
</evidence>
<dbReference type="AlphaFoldDB" id="E3FIB5"/>
<keyword evidence="9" id="KW-1185">Reference proteome</keyword>
<evidence type="ECO:0000256" key="1">
    <source>
        <dbReference type="ARBA" id="ARBA00001961"/>
    </source>
</evidence>
<dbReference type="Pfam" id="PF13640">
    <property type="entry name" value="2OG-FeII_Oxy_3"/>
    <property type="match status" value="1"/>
</dbReference>
<dbReference type="SMART" id="SM00320">
    <property type="entry name" value="WD40"/>
    <property type="match status" value="7"/>
</dbReference>
<dbReference type="InterPro" id="IPR015943">
    <property type="entry name" value="WD40/YVTN_repeat-like_dom_sf"/>
</dbReference>
<feature type="repeat" description="WD" evidence="6">
    <location>
        <begin position="220"/>
        <end position="260"/>
    </location>
</feature>
<dbReference type="RefSeq" id="WP_013376640.1">
    <property type="nucleotide sequence ID" value="NC_014623.1"/>
</dbReference>
<dbReference type="Proteomes" id="UP000001351">
    <property type="component" value="Chromosome"/>
</dbReference>
<keyword evidence="4" id="KW-0223">Dioxygenase</keyword>
<dbReference type="Pfam" id="PF00400">
    <property type="entry name" value="WD40"/>
    <property type="match status" value="5"/>
</dbReference>
<evidence type="ECO:0000256" key="4">
    <source>
        <dbReference type="ARBA" id="ARBA00022964"/>
    </source>
</evidence>
<protein>
    <submittedName>
        <fullName evidence="8">Conserved uncharacterized protein</fullName>
    </submittedName>
</protein>
<dbReference type="PROSITE" id="PS50294">
    <property type="entry name" value="WD_REPEATS_REGION"/>
    <property type="match status" value="1"/>
</dbReference>
<dbReference type="Gene3D" id="2.60.120.620">
    <property type="entry name" value="q2cbj1_9rhob like domain"/>
    <property type="match status" value="1"/>
</dbReference>
<proteinExistence type="predicted"/>
<evidence type="ECO:0000313" key="9">
    <source>
        <dbReference type="Proteomes" id="UP000001351"/>
    </source>
</evidence>
<dbReference type="InterPro" id="IPR001680">
    <property type="entry name" value="WD40_rpt"/>
</dbReference>
<dbReference type="OrthoDB" id="269774at2"/>
<evidence type="ECO:0000256" key="5">
    <source>
        <dbReference type="ARBA" id="ARBA00023002"/>
    </source>
</evidence>
<keyword evidence="3" id="KW-0677">Repeat</keyword>
<comment type="cofactor">
    <cofactor evidence="1">
        <name>L-ascorbate</name>
        <dbReference type="ChEBI" id="CHEBI:38290"/>
    </cofactor>
</comment>
<dbReference type="InterPro" id="IPR036322">
    <property type="entry name" value="WD40_repeat_dom_sf"/>
</dbReference>
<keyword evidence="5" id="KW-0560">Oxidoreductase</keyword>
<organism evidence="8 9">
    <name type="scientific">Stigmatella aurantiaca (strain DW4/3-1)</name>
    <dbReference type="NCBI Taxonomy" id="378806"/>
    <lineage>
        <taxon>Bacteria</taxon>
        <taxon>Pseudomonadati</taxon>
        <taxon>Myxococcota</taxon>
        <taxon>Myxococcia</taxon>
        <taxon>Myxococcales</taxon>
        <taxon>Cystobacterineae</taxon>
        <taxon>Archangiaceae</taxon>
        <taxon>Stigmatella</taxon>
    </lineage>
</organism>
<dbReference type="eggNOG" id="COG3128">
    <property type="taxonomic scope" value="Bacteria"/>
</dbReference>
<name>E3FIB5_STIAD</name>
<evidence type="ECO:0000256" key="6">
    <source>
        <dbReference type="PROSITE-ProRule" id="PRU00221"/>
    </source>
</evidence>
<dbReference type="SUPFAM" id="SSF51197">
    <property type="entry name" value="Clavaminate synthase-like"/>
    <property type="match status" value="1"/>
</dbReference>
<dbReference type="PROSITE" id="PS50082">
    <property type="entry name" value="WD_REPEATS_2"/>
    <property type="match status" value="3"/>
</dbReference>
<feature type="domain" description="Prolyl 4-hydroxylase alpha subunit" evidence="7">
    <location>
        <begin position="22"/>
        <end position="201"/>
    </location>
</feature>
<sequence length="508" mass="54471">MRPIYSGSAEIVREAADVRTSLPCFLLRGVFSRSECLRLIEEAEGAGFQATGGDYPPSYRDNDRQVHDDGALAEAVFTRLRPFLPERLVDAEGEAWRLRGLNPRFRFCRYRGGQRFCIHRDGAYAPSPSVRSHLTCMLYLNDAEDFSGGATRYYAERSEGSELLGAVRPQAGTLIVFDHALWHDGEAVSAGTKYVLRTDVLYEREASTHGARADLPANVLTGHQGYVWSVLARRDGTLATASRDGTVRLWRLSEGRWAPEAVLTGHTASAVALAEDTQGRLWSASRDRTVRRWEGGTSHIVGRHEGAVLSLAPLEDGRVASGGADGVIRLWSSAGTPPEVLRGHTGWVWALAPLPGGGLASASEDGTVRLWQTAPAREAAPPTPTGAPVRALAVLPTGGLVSGHATGELTLWALAFTPHPTLQALRSQRIHAGAVCALAALDQGVLASGGEDDGLHLTRLPDFTALGRFHHAGFVRGLAVLPNGQLASACYDTTVRLWHAPAPGLGMA</sequence>
<dbReference type="InterPro" id="IPR006620">
    <property type="entry name" value="Pro_4_hyd_alph"/>
</dbReference>
<dbReference type="InterPro" id="IPR044862">
    <property type="entry name" value="Pro_4_hyd_alph_FE2OG_OXY"/>
</dbReference>
<feature type="repeat" description="WD" evidence="6">
    <location>
        <begin position="301"/>
        <end position="332"/>
    </location>
</feature>
<reference evidence="8 9" key="1">
    <citation type="journal article" date="2011" name="Mol. Biol. Evol.">
        <title>Comparative genomic analysis of fruiting body formation in Myxococcales.</title>
        <authorList>
            <person name="Huntley S."/>
            <person name="Hamann N."/>
            <person name="Wegener-Feldbrugge S."/>
            <person name="Treuner-Lange A."/>
            <person name="Kube M."/>
            <person name="Reinhardt R."/>
            <person name="Klages S."/>
            <person name="Muller R."/>
            <person name="Ronning C.M."/>
            <person name="Nierman W.C."/>
            <person name="Sogaard-Andersen L."/>
        </authorList>
    </citation>
    <scope>NUCLEOTIDE SEQUENCE [LARGE SCALE GENOMIC DNA]</scope>
    <source>
        <strain evidence="8 9">DW4/3-1</strain>
    </source>
</reference>
<dbReference type="GO" id="GO:0051213">
    <property type="term" value="F:dioxygenase activity"/>
    <property type="evidence" value="ECO:0007669"/>
    <property type="project" value="UniProtKB-KW"/>
</dbReference>
<dbReference type="eggNOG" id="COG2319">
    <property type="taxonomic scope" value="Bacteria"/>
</dbReference>
<dbReference type="Gene3D" id="2.130.10.10">
    <property type="entry name" value="YVTN repeat-like/Quinoprotein amine dehydrogenase"/>
    <property type="match status" value="3"/>
</dbReference>
<keyword evidence="2 6" id="KW-0853">WD repeat</keyword>
<dbReference type="SUPFAM" id="SSF50978">
    <property type="entry name" value="WD40 repeat-like"/>
    <property type="match status" value="1"/>
</dbReference>
<dbReference type="InterPro" id="IPR020472">
    <property type="entry name" value="WD40_PAC1"/>
</dbReference>
<gene>
    <name evidence="8" type="ordered locus">STAUR_5133</name>
</gene>
<dbReference type="EMBL" id="CP002271">
    <property type="protein sequence ID" value="ADO72905.1"/>
    <property type="molecule type" value="Genomic_DNA"/>
</dbReference>
<dbReference type="GO" id="GO:0031418">
    <property type="term" value="F:L-ascorbic acid binding"/>
    <property type="evidence" value="ECO:0007669"/>
    <property type="project" value="InterPro"/>
</dbReference>
<dbReference type="PANTHER" id="PTHR19848:SF7">
    <property type="entry name" value="F-BOX AND WD-40 DOMAIN PROTEIN 7"/>
    <property type="match status" value="1"/>
</dbReference>
<evidence type="ECO:0000259" key="7">
    <source>
        <dbReference type="SMART" id="SM00702"/>
    </source>
</evidence>
<dbReference type="CDD" id="cd00200">
    <property type="entry name" value="WD40"/>
    <property type="match status" value="1"/>
</dbReference>
<dbReference type="GO" id="GO:0005506">
    <property type="term" value="F:iron ion binding"/>
    <property type="evidence" value="ECO:0007669"/>
    <property type="project" value="InterPro"/>
</dbReference>
<dbReference type="KEGG" id="sur:STAUR_5133"/>
<dbReference type="SMART" id="SM00702">
    <property type="entry name" value="P4Hc"/>
    <property type="match status" value="1"/>
</dbReference>
<dbReference type="PRINTS" id="PR00320">
    <property type="entry name" value="GPROTEINBRPT"/>
</dbReference>